<gene>
    <name evidence="1" type="ORF">QBC33DRAFT_553747</name>
</gene>
<dbReference type="PANTHER" id="PTHR37783:SF1">
    <property type="entry name" value="MEMBRANE PROTEIN, PUTATIVE (AFU_ORTHOLOGUE AFUA_1G04315)-RELATED"/>
    <property type="match status" value="1"/>
</dbReference>
<sequence length="166" mass="17368">MASPQSPDPAPAVRPAPPVTVRKYHPPLGLDWVVIAGMTAYIASFALVHLCGLGSSPSPPPPGSPSSFAAALLEATGFPGGAPGFRRLVDAIAAPVLAIHVAEAWWMDRSRLAAHGVARGTAVWWAWVGGCLVEGVTAFRRFDRVVAALEEERGRGRGKGGERRGS</sequence>
<comment type="caution">
    <text evidence="1">The sequence shown here is derived from an EMBL/GenBank/DDBJ whole genome shotgun (WGS) entry which is preliminary data.</text>
</comment>
<evidence type="ECO:0000313" key="2">
    <source>
        <dbReference type="Proteomes" id="UP001244011"/>
    </source>
</evidence>
<reference evidence="1" key="1">
    <citation type="submission" date="2023-06" db="EMBL/GenBank/DDBJ databases">
        <title>Genome-scale phylogeny and comparative genomics of the fungal order Sordariales.</title>
        <authorList>
            <consortium name="Lawrence Berkeley National Laboratory"/>
            <person name="Hensen N."/>
            <person name="Bonometti L."/>
            <person name="Westerberg I."/>
            <person name="Brannstrom I.O."/>
            <person name="Guillou S."/>
            <person name="Cros-Aarteil S."/>
            <person name="Calhoun S."/>
            <person name="Haridas S."/>
            <person name="Kuo A."/>
            <person name="Mondo S."/>
            <person name="Pangilinan J."/>
            <person name="Riley R."/>
            <person name="Labutti K."/>
            <person name="Andreopoulos B."/>
            <person name="Lipzen A."/>
            <person name="Chen C."/>
            <person name="Yanf M."/>
            <person name="Daum C."/>
            <person name="Ng V."/>
            <person name="Clum A."/>
            <person name="Steindorff A."/>
            <person name="Ohm R."/>
            <person name="Martin F."/>
            <person name="Silar P."/>
            <person name="Natvig D."/>
            <person name="Lalanne C."/>
            <person name="Gautier V."/>
            <person name="Ament-Velasquez S.L."/>
            <person name="Kruys A."/>
            <person name="Hutchinson M.I."/>
            <person name="Powell A.J."/>
            <person name="Barry K."/>
            <person name="Miller A.N."/>
            <person name="Grigoriev I.V."/>
            <person name="Debuchy R."/>
            <person name="Gladieux P."/>
            <person name="Thoren M.H."/>
            <person name="Johannesson H."/>
        </authorList>
    </citation>
    <scope>NUCLEOTIDE SEQUENCE</scope>
    <source>
        <strain evidence="1">8032-3</strain>
    </source>
</reference>
<proteinExistence type="predicted"/>
<name>A0AAJ0C972_9PEZI</name>
<dbReference type="RefSeq" id="XP_060288504.1">
    <property type="nucleotide sequence ID" value="XM_060429439.1"/>
</dbReference>
<evidence type="ECO:0000313" key="1">
    <source>
        <dbReference type="EMBL" id="KAK1772291.1"/>
    </source>
</evidence>
<protein>
    <submittedName>
        <fullName evidence="1">Uncharacterized protein</fullName>
    </submittedName>
</protein>
<dbReference type="EMBL" id="MU838997">
    <property type="protein sequence ID" value="KAK1772291.1"/>
    <property type="molecule type" value="Genomic_DNA"/>
</dbReference>
<dbReference type="Proteomes" id="UP001244011">
    <property type="component" value="Unassembled WGS sequence"/>
</dbReference>
<keyword evidence="2" id="KW-1185">Reference proteome</keyword>
<accession>A0AAJ0C972</accession>
<dbReference type="AlphaFoldDB" id="A0AAJ0C972"/>
<dbReference type="GeneID" id="85312626"/>
<dbReference type="PANTHER" id="PTHR37783">
    <property type="entry name" value="MEMBRANE PROTEIN, PUTATIVE (AFU_ORTHOLOGUE AFUA_1G04315)-RELATED"/>
    <property type="match status" value="1"/>
</dbReference>
<organism evidence="1 2">
    <name type="scientific">Phialemonium atrogriseum</name>
    <dbReference type="NCBI Taxonomy" id="1093897"/>
    <lineage>
        <taxon>Eukaryota</taxon>
        <taxon>Fungi</taxon>
        <taxon>Dikarya</taxon>
        <taxon>Ascomycota</taxon>
        <taxon>Pezizomycotina</taxon>
        <taxon>Sordariomycetes</taxon>
        <taxon>Sordariomycetidae</taxon>
        <taxon>Cephalothecales</taxon>
        <taxon>Cephalothecaceae</taxon>
        <taxon>Phialemonium</taxon>
    </lineage>
</organism>